<dbReference type="EMBL" id="JAHXZJ010000001">
    <property type="protein sequence ID" value="KAH0567824.1"/>
    <property type="molecule type" value="Genomic_DNA"/>
</dbReference>
<evidence type="ECO:0000313" key="4">
    <source>
        <dbReference type="EMBL" id="KAH0567824.1"/>
    </source>
</evidence>
<protein>
    <recommendedName>
        <fullName evidence="3">CCHC-type domain-containing protein</fullName>
    </recommendedName>
</protein>
<keyword evidence="5" id="KW-1185">Reference proteome</keyword>
<feature type="compositionally biased region" description="Basic and acidic residues" evidence="2">
    <location>
        <begin position="63"/>
        <end position="72"/>
    </location>
</feature>
<feature type="compositionally biased region" description="Basic and acidic residues" evidence="2">
    <location>
        <begin position="40"/>
        <end position="55"/>
    </location>
</feature>
<dbReference type="InterPro" id="IPR036875">
    <property type="entry name" value="Znf_CCHC_sf"/>
</dbReference>
<name>A0AAV7J6C8_COTGL</name>
<proteinExistence type="predicted"/>
<feature type="region of interest" description="Disordered" evidence="2">
    <location>
        <begin position="1"/>
        <end position="82"/>
    </location>
</feature>
<dbReference type="Proteomes" id="UP000826195">
    <property type="component" value="Unassembled WGS sequence"/>
</dbReference>
<sequence>DGLPLKAPLRRPAERQPLRPPVSASERLRRVQEPGQVTVTEERDHTPSRERERSSQRSATGRSGDKVHETQHKSNSKSANSLCWNCHKKGHPYRHCPAERTIFCQMCGRANETTRTCPHCSEKWRAMGPYRKEYGGNVPRVQLTKAPRRSEGQRSPRDRR</sequence>
<dbReference type="AlphaFoldDB" id="A0AAV7J6C8"/>
<evidence type="ECO:0000313" key="5">
    <source>
        <dbReference type="Proteomes" id="UP000826195"/>
    </source>
</evidence>
<dbReference type="InterPro" id="IPR001878">
    <property type="entry name" value="Znf_CCHC"/>
</dbReference>
<organism evidence="4 5">
    <name type="scientific">Cotesia glomerata</name>
    <name type="common">Lepidopteran parasitic wasp</name>
    <name type="synonym">Apanteles glomeratus</name>
    <dbReference type="NCBI Taxonomy" id="32391"/>
    <lineage>
        <taxon>Eukaryota</taxon>
        <taxon>Metazoa</taxon>
        <taxon>Ecdysozoa</taxon>
        <taxon>Arthropoda</taxon>
        <taxon>Hexapoda</taxon>
        <taxon>Insecta</taxon>
        <taxon>Pterygota</taxon>
        <taxon>Neoptera</taxon>
        <taxon>Endopterygota</taxon>
        <taxon>Hymenoptera</taxon>
        <taxon>Apocrita</taxon>
        <taxon>Ichneumonoidea</taxon>
        <taxon>Braconidae</taxon>
        <taxon>Microgastrinae</taxon>
        <taxon>Cotesia</taxon>
    </lineage>
</organism>
<accession>A0AAV7J6C8</accession>
<evidence type="ECO:0000259" key="3">
    <source>
        <dbReference type="PROSITE" id="PS50158"/>
    </source>
</evidence>
<gene>
    <name evidence="4" type="ORF">KQX54_014513</name>
</gene>
<keyword evidence="1" id="KW-0862">Zinc</keyword>
<dbReference type="GO" id="GO:0008270">
    <property type="term" value="F:zinc ion binding"/>
    <property type="evidence" value="ECO:0007669"/>
    <property type="project" value="UniProtKB-KW"/>
</dbReference>
<keyword evidence="1" id="KW-0863">Zinc-finger</keyword>
<evidence type="ECO:0000256" key="2">
    <source>
        <dbReference type="SAM" id="MobiDB-lite"/>
    </source>
</evidence>
<dbReference type="PROSITE" id="PS50158">
    <property type="entry name" value="ZF_CCHC"/>
    <property type="match status" value="1"/>
</dbReference>
<dbReference type="GO" id="GO:0003676">
    <property type="term" value="F:nucleic acid binding"/>
    <property type="evidence" value="ECO:0007669"/>
    <property type="project" value="InterPro"/>
</dbReference>
<feature type="region of interest" description="Disordered" evidence="2">
    <location>
        <begin position="130"/>
        <end position="160"/>
    </location>
</feature>
<keyword evidence="1" id="KW-0479">Metal-binding</keyword>
<feature type="domain" description="CCHC-type" evidence="3">
    <location>
        <begin position="83"/>
        <end position="97"/>
    </location>
</feature>
<reference evidence="4 5" key="1">
    <citation type="journal article" date="2021" name="J. Hered.">
        <title>A chromosome-level genome assembly of the parasitoid wasp, Cotesia glomerata (Hymenoptera: Braconidae).</title>
        <authorList>
            <person name="Pinto B.J."/>
            <person name="Weis J.J."/>
            <person name="Gamble T."/>
            <person name="Ode P.J."/>
            <person name="Paul R."/>
            <person name="Zaspel J.M."/>
        </authorList>
    </citation>
    <scope>NUCLEOTIDE SEQUENCE [LARGE SCALE GENOMIC DNA]</scope>
    <source>
        <strain evidence="4">CgM1</strain>
    </source>
</reference>
<dbReference type="SUPFAM" id="SSF57756">
    <property type="entry name" value="Retrovirus zinc finger-like domains"/>
    <property type="match status" value="1"/>
</dbReference>
<comment type="caution">
    <text evidence="4">The sequence shown here is derived from an EMBL/GenBank/DDBJ whole genome shotgun (WGS) entry which is preliminary data.</text>
</comment>
<feature type="compositionally biased region" description="Basic and acidic residues" evidence="2">
    <location>
        <begin position="148"/>
        <end position="160"/>
    </location>
</feature>
<feature type="non-terminal residue" evidence="4">
    <location>
        <position position="1"/>
    </location>
</feature>
<evidence type="ECO:0000256" key="1">
    <source>
        <dbReference type="PROSITE-ProRule" id="PRU00047"/>
    </source>
</evidence>